<feature type="transmembrane region" description="Helical" evidence="6">
    <location>
        <begin position="380"/>
        <end position="399"/>
    </location>
</feature>
<feature type="transmembrane region" description="Helical" evidence="6">
    <location>
        <begin position="197"/>
        <end position="215"/>
    </location>
</feature>
<reference evidence="7" key="1">
    <citation type="submission" date="2017-02" db="EMBL/GenBank/DDBJ databases">
        <authorList>
            <person name="Regsiter A."/>
            <person name="William W."/>
        </authorList>
    </citation>
    <scope>NUCLEOTIDE SEQUENCE</scope>
    <source>
        <strain evidence="7">Bib</strain>
    </source>
</reference>
<dbReference type="PANTHER" id="PTHR47089">
    <property type="entry name" value="ABC TRANSPORTER, PERMEASE PROTEIN"/>
    <property type="match status" value="1"/>
</dbReference>
<evidence type="ECO:0000256" key="2">
    <source>
        <dbReference type="ARBA" id="ARBA00022475"/>
    </source>
</evidence>
<evidence type="ECO:0000256" key="5">
    <source>
        <dbReference type="ARBA" id="ARBA00023136"/>
    </source>
</evidence>
<keyword evidence="4 6" id="KW-1133">Transmembrane helix</keyword>
<keyword evidence="5 6" id="KW-0472">Membrane</keyword>
<organism evidence="7">
    <name type="scientific">uncultured spirochete</name>
    <dbReference type="NCBI Taxonomy" id="156406"/>
    <lineage>
        <taxon>Bacteria</taxon>
        <taxon>Pseudomonadati</taxon>
        <taxon>Spirochaetota</taxon>
        <taxon>Spirochaetia</taxon>
        <taxon>Spirochaetales</taxon>
        <taxon>environmental samples</taxon>
    </lineage>
</organism>
<evidence type="ECO:0000313" key="7">
    <source>
        <dbReference type="EMBL" id="SLM12330.1"/>
    </source>
</evidence>
<sequence length="423" mass="44780">MSVSAPRRIRMVLKALSLILAVPGVLLYLASYFWGAWLLLCAIALYAADRFLAVGSAVFGSEARKLLSRAIVPVAGIGSALLIGAVIMAITGYNPISSYGALFYGGLVRNWHISVLNATPLIFTGLAIAFAFQGGFFNIGAEGQYYIGVIAATWMGLGSTLPGIIAIPAIFAVAAIAGAALNAIPIILKVKTGAHEVVTTMMFAYVVRTLSPMFIRAHGGDPALTSHPYTTDLISESVWLPMFKDFLPGANYRLHIGVLLAIGAAFLVRFILMKTDLGYKIRAVGHNPVAAMTQGISVARITAASLFISGSLAAIAGATQVLGLDHRMFQDLNAGYGWNGISIALLARNNPIGIIFTSLLWGVLDAGGQYMARTTQTPNAIIEIVKGIILFLMLAEVIYKRAGSVFGRWAGRFKTAARKGAGA</sequence>
<dbReference type="AlphaFoldDB" id="A0A3P3XI79"/>
<feature type="transmembrane region" description="Helical" evidence="6">
    <location>
        <begin position="252"/>
        <end position="272"/>
    </location>
</feature>
<comment type="subcellular location">
    <subcellularLocation>
        <location evidence="1">Cell membrane</location>
        <topology evidence="1">Multi-pass membrane protein</topology>
    </subcellularLocation>
</comment>
<feature type="transmembrane region" description="Helical" evidence="6">
    <location>
        <begin position="111"/>
        <end position="132"/>
    </location>
</feature>
<name>A0A3P3XI79_9SPIR</name>
<dbReference type="GO" id="GO:0022857">
    <property type="term" value="F:transmembrane transporter activity"/>
    <property type="evidence" value="ECO:0007669"/>
    <property type="project" value="InterPro"/>
</dbReference>
<evidence type="ECO:0000256" key="3">
    <source>
        <dbReference type="ARBA" id="ARBA00022692"/>
    </source>
</evidence>
<accession>A0A3P3XI79</accession>
<protein>
    <submittedName>
        <fullName evidence="7">Inner-membrane translocator</fullName>
    </submittedName>
</protein>
<evidence type="ECO:0000256" key="6">
    <source>
        <dbReference type="SAM" id="Phobius"/>
    </source>
</evidence>
<dbReference type="PANTHER" id="PTHR47089:SF1">
    <property type="entry name" value="GUANOSINE ABC TRANSPORTER PERMEASE PROTEIN NUPP"/>
    <property type="match status" value="1"/>
</dbReference>
<keyword evidence="2" id="KW-1003">Cell membrane</keyword>
<dbReference type="EMBL" id="FWDM01000017">
    <property type="protein sequence ID" value="SLM12330.1"/>
    <property type="molecule type" value="Genomic_DNA"/>
</dbReference>
<evidence type="ECO:0000256" key="4">
    <source>
        <dbReference type="ARBA" id="ARBA00022989"/>
    </source>
</evidence>
<dbReference type="CDD" id="cd06580">
    <property type="entry name" value="TM_PBP1_transp_TpRbsC_like"/>
    <property type="match status" value="1"/>
</dbReference>
<gene>
    <name evidence="7" type="ORF">SPIROBIBN47_240057</name>
</gene>
<feature type="transmembrane region" description="Helical" evidence="6">
    <location>
        <begin position="36"/>
        <end position="59"/>
    </location>
</feature>
<feature type="transmembrane region" description="Helical" evidence="6">
    <location>
        <begin position="167"/>
        <end position="188"/>
    </location>
</feature>
<feature type="transmembrane region" description="Helical" evidence="6">
    <location>
        <begin position="301"/>
        <end position="322"/>
    </location>
</feature>
<keyword evidence="3 6" id="KW-0812">Transmembrane</keyword>
<evidence type="ECO:0000256" key="1">
    <source>
        <dbReference type="ARBA" id="ARBA00004651"/>
    </source>
</evidence>
<dbReference type="Pfam" id="PF02653">
    <property type="entry name" value="BPD_transp_2"/>
    <property type="match status" value="1"/>
</dbReference>
<dbReference type="GO" id="GO:0005886">
    <property type="term" value="C:plasma membrane"/>
    <property type="evidence" value="ECO:0007669"/>
    <property type="project" value="UniProtKB-SubCell"/>
</dbReference>
<feature type="transmembrane region" description="Helical" evidence="6">
    <location>
        <begin position="12"/>
        <end position="30"/>
    </location>
</feature>
<proteinExistence type="predicted"/>
<dbReference type="InterPro" id="IPR001851">
    <property type="entry name" value="ABC_transp_permease"/>
</dbReference>
<feature type="transmembrane region" description="Helical" evidence="6">
    <location>
        <begin position="71"/>
        <end position="91"/>
    </location>
</feature>